<keyword evidence="2" id="KW-0805">Transcription regulation</keyword>
<comment type="caution">
    <text evidence="6">The sequence shown here is derived from an EMBL/GenBank/DDBJ whole genome shotgun (WGS) entry which is preliminary data.</text>
</comment>
<keyword evidence="7" id="KW-1185">Reference proteome</keyword>
<dbReference type="FunFam" id="1.10.10.10:FF:000001">
    <property type="entry name" value="LysR family transcriptional regulator"/>
    <property type="match status" value="1"/>
</dbReference>
<dbReference type="Pfam" id="PF00126">
    <property type="entry name" value="HTH_1"/>
    <property type="match status" value="1"/>
</dbReference>
<organism evidence="6 7">
    <name type="scientific">Roseobacter insulae</name>
    <dbReference type="NCBI Taxonomy" id="2859783"/>
    <lineage>
        <taxon>Bacteria</taxon>
        <taxon>Pseudomonadati</taxon>
        <taxon>Pseudomonadota</taxon>
        <taxon>Alphaproteobacteria</taxon>
        <taxon>Rhodobacterales</taxon>
        <taxon>Roseobacteraceae</taxon>
        <taxon>Roseobacter</taxon>
    </lineage>
</organism>
<dbReference type="GO" id="GO:0010628">
    <property type="term" value="P:positive regulation of gene expression"/>
    <property type="evidence" value="ECO:0007669"/>
    <property type="project" value="TreeGrafter"/>
</dbReference>
<dbReference type="Proteomes" id="UP001138661">
    <property type="component" value="Unassembled WGS sequence"/>
</dbReference>
<dbReference type="InterPro" id="IPR000847">
    <property type="entry name" value="LysR_HTH_N"/>
</dbReference>
<evidence type="ECO:0000256" key="3">
    <source>
        <dbReference type="ARBA" id="ARBA00023125"/>
    </source>
</evidence>
<dbReference type="PROSITE" id="PS50931">
    <property type="entry name" value="HTH_LYSR"/>
    <property type="match status" value="1"/>
</dbReference>
<evidence type="ECO:0000256" key="1">
    <source>
        <dbReference type="ARBA" id="ARBA00009437"/>
    </source>
</evidence>
<protein>
    <submittedName>
        <fullName evidence="6">LysR family transcriptional regulator</fullName>
    </submittedName>
</protein>
<dbReference type="Pfam" id="PF03466">
    <property type="entry name" value="LysR_substrate"/>
    <property type="match status" value="1"/>
</dbReference>
<evidence type="ECO:0000256" key="4">
    <source>
        <dbReference type="ARBA" id="ARBA00023163"/>
    </source>
</evidence>
<dbReference type="PANTHER" id="PTHR30427">
    <property type="entry name" value="TRANSCRIPTIONAL ACTIVATOR PROTEIN LYSR"/>
    <property type="match status" value="1"/>
</dbReference>
<sequence length="298" mass="33624">MNLRALKIFAYVMEEGTLARAADRMHLSQSAASRQLSLLEQEFDITLFRRDQKRLIPTPYAERFYPEALRILAQIDELPTFFDQMASDLREPLRIVSQTRIANGLVLPALGEFAALLPAQPVKLEIHLRRDLARRIMNHRFDLCVSALPLPVENLDPERLGATRLCVALARDHPLATREVLGIRDLQGVPYIALDETTVLRRLIDREMERLNTPLSITHEVSVGAAAYRLVHRGLGFTFADPVSLDPELSDGIALVPWEQDLKIEFGYFVPMRSTANDAARAFGKILERRFAAKSGMG</sequence>
<reference evidence="6" key="1">
    <citation type="submission" date="2021-07" db="EMBL/GenBank/DDBJ databases">
        <title>Roseobacter insulae sp. nov., isolated from a tidal flat.</title>
        <authorList>
            <person name="Park S."/>
            <person name="Yoon J.-H."/>
        </authorList>
    </citation>
    <scope>NUCLEOTIDE SEQUENCE</scope>
    <source>
        <strain evidence="6">YSTF-M11</strain>
    </source>
</reference>
<dbReference type="EMBL" id="JAHXDN010000004">
    <property type="protein sequence ID" value="MBW4709188.1"/>
    <property type="molecule type" value="Genomic_DNA"/>
</dbReference>
<dbReference type="PANTHER" id="PTHR30427:SF1">
    <property type="entry name" value="TRANSCRIPTIONAL ACTIVATOR PROTEIN LYSR"/>
    <property type="match status" value="1"/>
</dbReference>
<evidence type="ECO:0000313" key="7">
    <source>
        <dbReference type="Proteomes" id="UP001138661"/>
    </source>
</evidence>
<keyword evidence="3" id="KW-0238">DNA-binding</keyword>
<dbReference type="GO" id="GO:0043565">
    <property type="term" value="F:sequence-specific DNA binding"/>
    <property type="evidence" value="ECO:0007669"/>
    <property type="project" value="TreeGrafter"/>
</dbReference>
<dbReference type="AlphaFoldDB" id="A0A9X1FWZ4"/>
<keyword evidence="4" id="KW-0804">Transcription</keyword>
<dbReference type="GO" id="GO:0003700">
    <property type="term" value="F:DNA-binding transcription factor activity"/>
    <property type="evidence" value="ECO:0007669"/>
    <property type="project" value="InterPro"/>
</dbReference>
<dbReference type="RefSeq" id="WP_219504450.1">
    <property type="nucleotide sequence ID" value="NZ_JAHXDN010000004.1"/>
</dbReference>
<gene>
    <name evidence="6" type="ORF">KX928_15455</name>
</gene>
<name>A0A9X1FWZ4_9RHOB</name>
<dbReference type="InterPro" id="IPR005119">
    <property type="entry name" value="LysR_subst-bd"/>
</dbReference>
<evidence type="ECO:0000256" key="2">
    <source>
        <dbReference type="ARBA" id="ARBA00023015"/>
    </source>
</evidence>
<proteinExistence type="inferred from homology"/>
<feature type="domain" description="HTH lysR-type" evidence="5">
    <location>
        <begin position="1"/>
        <end position="58"/>
    </location>
</feature>
<comment type="similarity">
    <text evidence="1">Belongs to the LysR transcriptional regulatory family.</text>
</comment>
<accession>A0A9X1FWZ4</accession>
<evidence type="ECO:0000313" key="6">
    <source>
        <dbReference type="EMBL" id="MBW4709188.1"/>
    </source>
</evidence>
<evidence type="ECO:0000259" key="5">
    <source>
        <dbReference type="PROSITE" id="PS50931"/>
    </source>
</evidence>